<reference evidence="1 2" key="1">
    <citation type="submission" date="2015-01" db="EMBL/GenBank/DDBJ databases">
        <title>Draft genome sequence of Pedobacter sp. NL19 isolated from sludge of an effluent treatment pond in an abandoned uranium mine.</title>
        <authorList>
            <person name="Santos T."/>
            <person name="Caetano T."/>
            <person name="Covas C."/>
            <person name="Cruz A."/>
            <person name="Mendo S."/>
        </authorList>
    </citation>
    <scope>NUCLEOTIDE SEQUENCE [LARGE SCALE GENOMIC DNA]</scope>
    <source>
        <strain evidence="1 2">NL19</strain>
    </source>
</reference>
<accession>A0A0D0GEP9</accession>
<keyword evidence="2" id="KW-1185">Reference proteome</keyword>
<dbReference type="Proteomes" id="UP000032049">
    <property type="component" value="Unassembled WGS sequence"/>
</dbReference>
<gene>
    <name evidence="1" type="ORF">TH53_18805</name>
</gene>
<dbReference type="EMBL" id="JXRA01000084">
    <property type="protein sequence ID" value="KIO75767.1"/>
    <property type="molecule type" value="Genomic_DNA"/>
</dbReference>
<protein>
    <submittedName>
        <fullName evidence="1">Uncharacterized protein</fullName>
    </submittedName>
</protein>
<proteinExistence type="predicted"/>
<evidence type="ECO:0000313" key="2">
    <source>
        <dbReference type="Proteomes" id="UP000032049"/>
    </source>
</evidence>
<organism evidence="1 2">
    <name type="scientific">Pedobacter lusitanus</name>
    <dbReference type="NCBI Taxonomy" id="1503925"/>
    <lineage>
        <taxon>Bacteria</taxon>
        <taxon>Pseudomonadati</taxon>
        <taxon>Bacteroidota</taxon>
        <taxon>Sphingobacteriia</taxon>
        <taxon>Sphingobacteriales</taxon>
        <taxon>Sphingobacteriaceae</taxon>
        <taxon>Pedobacter</taxon>
    </lineage>
</organism>
<sequence>MNDDFLKLWNAETNKAMIKKGDKKSIFLLDFEKKHNLSVFGRKDFLKSFKQGKIYSEISFSELWVLEINYSGEKNQRIKYLMGICGNACHMTKWTEGVRGWLASEDHKIKTEDFENLYTVLNRNDDKRSYWGGNITEIASLTQFKDGNQISVQVFGALNKMQFDTINGLNFK</sequence>
<comment type="caution">
    <text evidence="1">The sequence shown here is derived from an EMBL/GenBank/DDBJ whole genome shotgun (WGS) entry which is preliminary data.</text>
</comment>
<dbReference type="AlphaFoldDB" id="A0A0D0GEP9"/>
<evidence type="ECO:0000313" key="1">
    <source>
        <dbReference type="EMBL" id="KIO75767.1"/>
    </source>
</evidence>
<name>A0A0D0GEP9_9SPHI</name>